<reference evidence="10 11" key="1">
    <citation type="submission" date="2016-06" db="EMBL/GenBank/DDBJ databases">
        <authorList>
            <person name="Ramos C."/>
            <person name="Pintado A."/>
            <person name="Crespo-Gomez J.I."/>
        </authorList>
    </citation>
    <scope>NUCLEOTIDE SEQUENCE [LARGE SCALE GENOMIC DNA]</scope>
    <source>
        <strain evidence="10 11">AVO110</strain>
    </source>
</reference>
<dbReference type="SMART" id="SM00267">
    <property type="entry name" value="GGDEF"/>
    <property type="match status" value="1"/>
</dbReference>
<protein>
    <recommendedName>
        <fullName evidence="12">Diguanylate cyclase</fullName>
    </recommendedName>
</protein>
<dbReference type="NCBIfam" id="TIGR00254">
    <property type="entry name" value="GGDEF"/>
    <property type="match status" value="1"/>
</dbReference>
<dbReference type="InterPro" id="IPR013655">
    <property type="entry name" value="PAS_fold_3"/>
</dbReference>
<evidence type="ECO:0000259" key="9">
    <source>
        <dbReference type="PROSITE" id="PS50887"/>
    </source>
</evidence>
<sequence length="931" mass="103494">MASMQGKTGGTDSNLNAWLVAVLACLGGLSLSVALSVATGSFHQRQLEQRFAWAASERAAAMQASFSAHVADLDGTRRFFINADEVTFSEFAGYAGGLLNRTLSYAWLPRVEAAQRDSFEAQARAAGYPGFTIRDLTEQGTLQPAASRAEHFPVRYLVPIQTFDAVLGLDMNSQQARRETLERARHNGFMATSGVIRFVAASAADRDGLLLMAPIFRGSQPLSGSPLPAQSLRGFVVAFLSLHQLLEDGGSAQSERNLSLEVHDTSRLSGEALHYRSPAPAADSPLLLRRELQLADRRYELSIRPTAAFLAANSNRDQAILLTAGVLLSLLLGVLLFTLVSQRQRARSLVAQRTLELRSRERELAISEQRWSFALDGAGDGVWDWDLDRDRIFLSDSCTGMLGYSADEIGDDRAAWQQLLHPDDLPACLQALQLHLQGQTEFFRHEYRMRCRDGAWKWILGRGKVMERAADGRPLRIIGTQSDIRWRKAAELELARVNAYLHGILDAATQVAIIATDLDGTIRTFNAGAERMLGYSAEELVGQATPERLHLREEIDQRSRELSLRYGKPINGFEAFVAVTQAEKGHDEREWTYVRRDGSRLVVNLIVTSVRDESGELIGFLGIAADITERRRVRQVLEERDRRMEMLMASVPGAIYQYRRQADGSSSFPYASAGIRAIYEIEPEVLRSDASSVFARIHPDDFERVSSSIRVSAEQLQPWCQDYRVLLPVRGLRWLRGEATPEALADGGVLWHGYLTDITGLKLVEQELRALSITDALTGVHNRRYFQERLEAEIARVQRFGGELSVVMLDIDHFKQINDRFGHEAGDRVLKALCERLRQRLRGIDVFCRLGGEEFIVLCPSTSAAQAMALASSLWQVLRSEPVEGVGRVSASFGVASWRPGEGADGMLRRVDSRVYAAKQAGRDQVLGEPD</sequence>
<gene>
    <name evidence="10" type="ORF">A9179_08825</name>
</gene>
<dbReference type="InterPro" id="IPR035965">
    <property type="entry name" value="PAS-like_dom_sf"/>
</dbReference>
<dbReference type="PROSITE" id="PS51257">
    <property type="entry name" value="PROKAR_LIPOPROTEIN"/>
    <property type="match status" value="1"/>
</dbReference>
<dbReference type="PROSITE" id="PS50113">
    <property type="entry name" value="PAC"/>
    <property type="match status" value="2"/>
</dbReference>
<dbReference type="Gene3D" id="3.30.450.350">
    <property type="entry name" value="CHASE domain"/>
    <property type="match status" value="1"/>
</dbReference>
<accession>A0ABR7S026</accession>
<keyword evidence="2 5" id="KW-0812">Transmembrane</keyword>
<dbReference type="InterPro" id="IPR042240">
    <property type="entry name" value="CHASE_sf"/>
</dbReference>
<dbReference type="InterPro" id="IPR000014">
    <property type="entry name" value="PAS"/>
</dbReference>
<dbReference type="PANTHER" id="PTHR44757:SF2">
    <property type="entry name" value="BIOFILM ARCHITECTURE MAINTENANCE PROTEIN MBAA"/>
    <property type="match status" value="1"/>
</dbReference>
<evidence type="ECO:0000313" key="10">
    <source>
        <dbReference type="EMBL" id="MBC9250372.1"/>
    </source>
</evidence>
<dbReference type="InterPro" id="IPR029787">
    <property type="entry name" value="Nucleotide_cyclase"/>
</dbReference>
<evidence type="ECO:0000259" key="6">
    <source>
        <dbReference type="PROSITE" id="PS50112"/>
    </source>
</evidence>
<dbReference type="CDD" id="cd01949">
    <property type="entry name" value="GGDEF"/>
    <property type="match status" value="1"/>
</dbReference>
<dbReference type="InterPro" id="IPR043128">
    <property type="entry name" value="Rev_trsase/Diguanyl_cyclase"/>
</dbReference>
<feature type="transmembrane region" description="Helical" evidence="5">
    <location>
        <begin position="319"/>
        <end position="340"/>
    </location>
</feature>
<dbReference type="Gene3D" id="3.30.450.20">
    <property type="entry name" value="PAS domain"/>
    <property type="match status" value="3"/>
</dbReference>
<dbReference type="Pfam" id="PF00990">
    <property type="entry name" value="GGDEF"/>
    <property type="match status" value="1"/>
</dbReference>
<dbReference type="CDD" id="cd00130">
    <property type="entry name" value="PAS"/>
    <property type="match status" value="3"/>
</dbReference>
<dbReference type="SUPFAM" id="SSF55785">
    <property type="entry name" value="PYP-like sensor domain (PAS domain)"/>
    <property type="match status" value="3"/>
</dbReference>
<dbReference type="Pfam" id="PF08447">
    <property type="entry name" value="PAS_3"/>
    <property type="match status" value="2"/>
</dbReference>
<keyword evidence="11" id="KW-1185">Reference proteome</keyword>
<feature type="domain" description="GGDEF" evidence="9">
    <location>
        <begin position="802"/>
        <end position="931"/>
    </location>
</feature>
<dbReference type="EMBL" id="LZEU01000001">
    <property type="protein sequence ID" value="MBC9250372.1"/>
    <property type="molecule type" value="Genomic_DNA"/>
</dbReference>
<evidence type="ECO:0000259" key="8">
    <source>
        <dbReference type="PROSITE" id="PS50839"/>
    </source>
</evidence>
<dbReference type="PANTHER" id="PTHR44757">
    <property type="entry name" value="DIGUANYLATE CYCLASE DGCP"/>
    <property type="match status" value="1"/>
</dbReference>
<dbReference type="SUPFAM" id="SSF55073">
    <property type="entry name" value="Nucleotide cyclase"/>
    <property type="match status" value="1"/>
</dbReference>
<dbReference type="PROSITE" id="PS50112">
    <property type="entry name" value="PAS"/>
    <property type="match status" value="2"/>
</dbReference>
<dbReference type="Gene3D" id="3.30.70.270">
    <property type="match status" value="1"/>
</dbReference>
<dbReference type="SMART" id="SM00086">
    <property type="entry name" value="PAC"/>
    <property type="match status" value="3"/>
</dbReference>
<keyword evidence="3 5" id="KW-1133">Transmembrane helix</keyword>
<proteinExistence type="predicted"/>
<evidence type="ECO:0000313" key="11">
    <source>
        <dbReference type="Proteomes" id="UP000744555"/>
    </source>
</evidence>
<feature type="domain" description="CHASE" evidence="8">
    <location>
        <begin position="105"/>
        <end position="302"/>
    </location>
</feature>
<keyword evidence="4 5" id="KW-0472">Membrane</keyword>
<evidence type="ECO:0000256" key="1">
    <source>
        <dbReference type="ARBA" id="ARBA00004370"/>
    </source>
</evidence>
<dbReference type="InterPro" id="IPR001610">
    <property type="entry name" value="PAC"/>
</dbReference>
<evidence type="ECO:0008006" key="12">
    <source>
        <dbReference type="Google" id="ProtNLM"/>
    </source>
</evidence>
<dbReference type="PROSITE" id="PS50839">
    <property type="entry name" value="CHASE"/>
    <property type="match status" value="1"/>
</dbReference>
<comment type="caution">
    <text evidence="10">The sequence shown here is derived from an EMBL/GenBank/DDBJ whole genome shotgun (WGS) entry which is preliminary data.</text>
</comment>
<organism evidence="10 11">
    <name type="scientific">Aquipseudomonas alcaligenes</name>
    <name type="common">Pseudomonas alcaligenes</name>
    <dbReference type="NCBI Taxonomy" id="43263"/>
    <lineage>
        <taxon>Bacteria</taxon>
        <taxon>Pseudomonadati</taxon>
        <taxon>Pseudomonadota</taxon>
        <taxon>Gammaproteobacteria</taxon>
        <taxon>Pseudomonadales</taxon>
        <taxon>Pseudomonadaceae</taxon>
        <taxon>Aquipseudomonas</taxon>
    </lineage>
</organism>
<feature type="domain" description="PAS" evidence="6">
    <location>
        <begin position="497"/>
        <end position="543"/>
    </location>
</feature>
<dbReference type="PROSITE" id="PS50887">
    <property type="entry name" value="GGDEF"/>
    <property type="match status" value="1"/>
</dbReference>
<evidence type="ECO:0000256" key="3">
    <source>
        <dbReference type="ARBA" id="ARBA00022989"/>
    </source>
</evidence>
<dbReference type="InterPro" id="IPR000160">
    <property type="entry name" value="GGDEF_dom"/>
</dbReference>
<dbReference type="Proteomes" id="UP000744555">
    <property type="component" value="Unassembled WGS sequence"/>
</dbReference>
<dbReference type="InterPro" id="IPR052155">
    <property type="entry name" value="Biofilm_reg_signaling"/>
</dbReference>
<dbReference type="InterPro" id="IPR006189">
    <property type="entry name" value="CHASE_dom"/>
</dbReference>
<dbReference type="NCBIfam" id="TIGR00229">
    <property type="entry name" value="sensory_box"/>
    <property type="match status" value="2"/>
</dbReference>
<feature type="domain" description="PAC" evidence="7">
    <location>
        <begin position="443"/>
        <end position="496"/>
    </location>
</feature>
<evidence type="ECO:0000256" key="2">
    <source>
        <dbReference type="ARBA" id="ARBA00022692"/>
    </source>
</evidence>
<dbReference type="Pfam" id="PF13426">
    <property type="entry name" value="PAS_9"/>
    <property type="match status" value="1"/>
</dbReference>
<dbReference type="SMART" id="SM00091">
    <property type="entry name" value="PAS"/>
    <property type="match status" value="3"/>
</dbReference>
<dbReference type="InterPro" id="IPR000700">
    <property type="entry name" value="PAS-assoc_C"/>
</dbReference>
<evidence type="ECO:0000256" key="5">
    <source>
        <dbReference type="SAM" id="Phobius"/>
    </source>
</evidence>
<feature type="domain" description="PAC" evidence="7">
    <location>
        <begin position="587"/>
        <end position="639"/>
    </location>
</feature>
<dbReference type="Pfam" id="PF03924">
    <property type="entry name" value="CHASE"/>
    <property type="match status" value="1"/>
</dbReference>
<comment type="subcellular location">
    <subcellularLocation>
        <location evidence="1">Membrane</location>
    </subcellularLocation>
</comment>
<dbReference type="SMART" id="SM01079">
    <property type="entry name" value="CHASE"/>
    <property type="match status" value="1"/>
</dbReference>
<feature type="domain" description="PAS" evidence="6">
    <location>
        <begin position="367"/>
        <end position="439"/>
    </location>
</feature>
<evidence type="ECO:0000256" key="4">
    <source>
        <dbReference type="ARBA" id="ARBA00023136"/>
    </source>
</evidence>
<evidence type="ECO:0000259" key="7">
    <source>
        <dbReference type="PROSITE" id="PS50113"/>
    </source>
</evidence>
<name>A0ABR7S026_AQUAC</name>